<dbReference type="AlphaFoldDB" id="A0A369T984"/>
<proteinExistence type="predicted"/>
<sequence length="73" mass="8557">MTDIVQGQRFWKHGDHRHVWIVDAVLSRPDGEGQYAILVAEHGDAEEEVDMERLRDRAYYTRVPEDPHLVSEE</sequence>
<evidence type="ECO:0000313" key="1">
    <source>
        <dbReference type="EMBL" id="RDD61044.1"/>
    </source>
</evidence>
<reference evidence="1 2" key="1">
    <citation type="submission" date="2018-07" db="EMBL/GenBank/DDBJ databases">
        <title>Venubactetium sediminum gen. nov., sp. nov., isolated from a marine solar saltern.</title>
        <authorList>
            <person name="Wang S."/>
        </authorList>
    </citation>
    <scope>NUCLEOTIDE SEQUENCE [LARGE SCALE GENOMIC DNA]</scope>
    <source>
        <strain evidence="1 2">WD2A32</strain>
    </source>
</reference>
<dbReference type="EMBL" id="QPMH01000016">
    <property type="protein sequence ID" value="RDD61044.1"/>
    <property type="molecule type" value="Genomic_DNA"/>
</dbReference>
<comment type="caution">
    <text evidence="1">The sequence shown here is derived from an EMBL/GenBank/DDBJ whole genome shotgun (WGS) entry which is preliminary data.</text>
</comment>
<organism evidence="1 2">
    <name type="scientific">Ferruginivarius sediminum</name>
    <dbReference type="NCBI Taxonomy" id="2661937"/>
    <lineage>
        <taxon>Bacteria</taxon>
        <taxon>Pseudomonadati</taxon>
        <taxon>Pseudomonadota</taxon>
        <taxon>Alphaproteobacteria</taxon>
        <taxon>Rhodospirillales</taxon>
        <taxon>Rhodospirillaceae</taxon>
        <taxon>Ferruginivarius</taxon>
    </lineage>
</organism>
<gene>
    <name evidence="1" type="ORF">DRB17_15075</name>
</gene>
<keyword evidence="2" id="KW-1185">Reference proteome</keyword>
<evidence type="ECO:0000313" key="2">
    <source>
        <dbReference type="Proteomes" id="UP000253941"/>
    </source>
</evidence>
<dbReference type="Proteomes" id="UP000253941">
    <property type="component" value="Unassembled WGS sequence"/>
</dbReference>
<name>A0A369T984_9PROT</name>
<accession>A0A369T984</accession>
<dbReference type="RefSeq" id="WP_114583047.1">
    <property type="nucleotide sequence ID" value="NZ_QPMH01000016.1"/>
</dbReference>
<protein>
    <submittedName>
        <fullName evidence="1">Uncharacterized protein</fullName>
    </submittedName>
</protein>